<proteinExistence type="predicted"/>
<dbReference type="InterPro" id="IPR052894">
    <property type="entry name" value="AsmA-related"/>
</dbReference>
<evidence type="ECO:0000259" key="3">
    <source>
        <dbReference type="Pfam" id="PF05170"/>
    </source>
</evidence>
<feature type="domain" description="AsmA" evidence="3">
    <location>
        <begin position="8"/>
        <end position="181"/>
    </location>
</feature>
<dbReference type="RefSeq" id="WP_407590298.1">
    <property type="nucleotide sequence ID" value="NZ_JBHDIY010000002.1"/>
</dbReference>
<dbReference type="PANTHER" id="PTHR30441:SF4">
    <property type="entry name" value="PROTEIN ASMA"/>
    <property type="match status" value="1"/>
</dbReference>
<dbReference type="EMBL" id="JBHDIY010000002">
    <property type="protein sequence ID" value="MFL4468553.1"/>
    <property type="molecule type" value="Genomic_DNA"/>
</dbReference>
<evidence type="ECO:0000256" key="2">
    <source>
        <dbReference type="SAM" id="Phobius"/>
    </source>
</evidence>
<gene>
    <name evidence="4" type="ORF">ACERZ8_01195</name>
</gene>
<feature type="region of interest" description="Disordered" evidence="1">
    <location>
        <begin position="335"/>
        <end position="355"/>
    </location>
</feature>
<keyword evidence="5" id="KW-1185">Reference proteome</keyword>
<keyword evidence="2" id="KW-1133">Transmembrane helix</keyword>
<comment type="caution">
    <text evidence="4">The sequence shown here is derived from an EMBL/GenBank/DDBJ whole genome shotgun (WGS) entry which is preliminary data.</text>
</comment>
<feature type="transmembrane region" description="Helical" evidence="2">
    <location>
        <begin position="7"/>
        <end position="25"/>
    </location>
</feature>
<organism evidence="4 5">
    <name type="scientific">Tateyamaria armeniaca</name>
    <dbReference type="NCBI Taxonomy" id="2518930"/>
    <lineage>
        <taxon>Bacteria</taxon>
        <taxon>Pseudomonadati</taxon>
        <taxon>Pseudomonadota</taxon>
        <taxon>Alphaproteobacteria</taxon>
        <taxon>Rhodobacterales</taxon>
        <taxon>Roseobacteraceae</taxon>
        <taxon>Tateyamaria</taxon>
    </lineage>
</organism>
<evidence type="ECO:0000313" key="4">
    <source>
        <dbReference type="EMBL" id="MFL4468553.1"/>
    </source>
</evidence>
<dbReference type="Pfam" id="PF05170">
    <property type="entry name" value="AsmA"/>
    <property type="match status" value="2"/>
</dbReference>
<name>A0ABW8UN53_9RHOB</name>
<sequence>MKWIIRIIGFFLILFLVAGISLFFLPADRIAKLAADQIRTATGRDVSITGDVSMTLWPVLGVSVGGLEVGNADWSEQGPMLTAENAAIGVDVMALLRREIRITNIEATRPTIRLESRRDGRASWVFTDASGEAQIETEVAPATRTPQAVWIENLSVTDATLIYDAEGADLVSYSDVDLTLEWPERLGAAEVAASLNPAGSEVNVRATIGGFAGFITGQVQTIDATVSAGRGTLALNGRGSTAGDVAGRLTLDMPSTDDFLAALDLPAPGLPQGLGQSVDLSADLTLTADRRLSLRDLQVDLGGNALAGAADISLNGKPQINAQLNAGALDLSGAGSSEAGSGGGGGGTPAGSGWPTGRIDASGLAGFDGQIALTARSIDLGQFKLGQTRTLLRNERSRMVFELREVAAYNGTVTGEFVMNNRSGLSVGGKLFANGIDMQAVLRDAAQIERLTGAADAEMSFLGSGQSVDAIMKSLSGQGAISFGQGTILGIDLDRLMRSGSVGGGTTVFDSLGATWTIDGGVMRNNDLLLKLSNYEARGAGQVGLGMQTIDYTFTPVALRANAGNGIAIPVRMVGPWSDVSIRPDLEAAIDLNFSEEKERVKQQARDAVRAKVAEELNVTDEGQDLEDAAKQKLEDEVKRGILKLFD</sequence>
<evidence type="ECO:0000313" key="5">
    <source>
        <dbReference type="Proteomes" id="UP001627408"/>
    </source>
</evidence>
<protein>
    <submittedName>
        <fullName evidence="4">AsmA family protein</fullName>
    </submittedName>
</protein>
<keyword evidence="2" id="KW-0472">Membrane</keyword>
<dbReference type="InterPro" id="IPR007844">
    <property type="entry name" value="AsmA"/>
</dbReference>
<evidence type="ECO:0000256" key="1">
    <source>
        <dbReference type="SAM" id="MobiDB-lite"/>
    </source>
</evidence>
<keyword evidence="2" id="KW-0812">Transmembrane</keyword>
<reference evidence="4 5" key="1">
    <citation type="submission" date="2024-08" db="EMBL/GenBank/DDBJ databases">
        <title>Tateyamaria sp. nov., isolated from marine algae.</title>
        <authorList>
            <person name="Choi B.J."/>
            <person name="Kim J.M."/>
            <person name="Lee J.K."/>
            <person name="Choi D.G."/>
            <person name="Bayburt H."/>
            <person name="Baek J.H."/>
            <person name="Han D.M."/>
            <person name="Jeon C.O."/>
        </authorList>
    </citation>
    <scope>NUCLEOTIDE SEQUENCE [LARGE SCALE GENOMIC DNA]</scope>
    <source>
        <strain evidence="4 5">KMU-156</strain>
    </source>
</reference>
<accession>A0ABW8UN53</accession>
<dbReference type="Proteomes" id="UP001627408">
    <property type="component" value="Unassembled WGS sequence"/>
</dbReference>
<dbReference type="PANTHER" id="PTHR30441">
    <property type="entry name" value="DUF748 DOMAIN-CONTAINING PROTEIN"/>
    <property type="match status" value="1"/>
</dbReference>
<feature type="domain" description="AsmA" evidence="3">
    <location>
        <begin position="348"/>
        <end position="528"/>
    </location>
</feature>
<feature type="compositionally biased region" description="Gly residues" evidence="1">
    <location>
        <begin position="340"/>
        <end position="350"/>
    </location>
</feature>